<evidence type="ECO:0000259" key="2">
    <source>
        <dbReference type="Pfam" id="PF24523"/>
    </source>
</evidence>
<dbReference type="InterPro" id="IPR036047">
    <property type="entry name" value="F-box-like_dom_sf"/>
</dbReference>
<protein>
    <recommendedName>
        <fullName evidence="2">DUF7595 domain-containing protein</fullName>
    </recommendedName>
</protein>
<dbReference type="AlphaFoldDB" id="A0A5J9VES3"/>
<feature type="region of interest" description="Disordered" evidence="1">
    <location>
        <begin position="1"/>
        <end position="23"/>
    </location>
</feature>
<feature type="domain" description="DUF7595" evidence="2">
    <location>
        <begin position="120"/>
        <end position="416"/>
    </location>
</feature>
<evidence type="ECO:0000256" key="1">
    <source>
        <dbReference type="SAM" id="MobiDB-lite"/>
    </source>
</evidence>
<sequence length="417" mass="45756">MKPPGKRLRAITEAPPPPVEDTSARTLPGDLVLEIVSRADAATIVRSAACCKPLRRDILSPGFIRRVRQHPGAAACVLGFLHSYDKAIREPRPPALFSLLHPASLSENRVVPLLSRGAAADVLGRYVPVTSRRGLLLLRRRHIHHCWNTDICVYDPFTGDRAFFPRPPDLIYGDIHKYALLTAADGIGCAFLLVAADFINLGSSCSIKVQTVSSAAADRKWGPLMTFTHPFSPEYSLYPCCGAVVLGTLIHWLMYGGNDSVILTYRVGATAVGSIELPAAPCSPSGYGGFNLHLTSSTDDMLRLLVSDGYTVSIWLLLSTGWERQAVIDVTPLVPKPPQRWPEPDMVIKFKSAGGRSGAVLLQACTISYLKRDHEYRSILLDMETKETRRVNNTGCVVPFLYEVDLASKLLAMKTFY</sequence>
<dbReference type="InterPro" id="IPR056016">
    <property type="entry name" value="DUF7595"/>
</dbReference>
<comment type="caution">
    <text evidence="3">The sequence shown here is derived from an EMBL/GenBank/DDBJ whole genome shotgun (WGS) entry which is preliminary data.</text>
</comment>
<dbReference type="PANTHER" id="PTHR35828">
    <property type="entry name" value="OS08G0203800 PROTEIN-RELATED"/>
    <property type="match status" value="1"/>
</dbReference>
<evidence type="ECO:0000313" key="3">
    <source>
        <dbReference type="EMBL" id="TVU34553.1"/>
    </source>
</evidence>
<dbReference type="Gramene" id="TVU34553">
    <property type="protein sequence ID" value="TVU34553"/>
    <property type="gene ID" value="EJB05_16389"/>
</dbReference>
<accession>A0A5J9VES3</accession>
<dbReference type="PANTHER" id="PTHR35828:SF22">
    <property type="entry name" value="OS10G0103633 PROTEIN"/>
    <property type="match status" value="1"/>
</dbReference>
<name>A0A5J9VES3_9POAL</name>
<reference evidence="3 4" key="1">
    <citation type="journal article" date="2019" name="Sci. Rep.">
        <title>A high-quality genome of Eragrostis curvula grass provides insights into Poaceae evolution and supports new strategies to enhance forage quality.</title>
        <authorList>
            <person name="Carballo J."/>
            <person name="Santos B.A.C.M."/>
            <person name="Zappacosta D."/>
            <person name="Garbus I."/>
            <person name="Selva J.P."/>
            <person name="Gallo C.A."/>
            <person name="Diaz A."/>
            <person name="Albertini E."/>
            <person name="Caccamo M."/>
            <person name="Echenique V."/>
        </authorList>
    </citation>
    <scope>NUCLEOTIDE SEQUENCE [LARGE SCALE GENOMIC DNA]</scope>
    <source>
        <strain evidence="4">cv. Victoria</strain>
        <tissue evidence="3">Leaf</tissue>
    </source>
</reference>
<dbReference type="SUPFAM" id="SSF81383">
    <property type="entry name" value="F-box domain"/>
    <property type="match status" value="1"/>
</dbReference>
<gene>
    <name evidence="3" type="ORF">EJB05_16389</name>
</gene>
<dbReference type="Pfam" id="PF24523">
    <property type="entry name" value="DUF7595"/>
    <property type="match status" value="1"/>
</dbReference>
<organism evidence="3 4">
    <name type="scientific">Eragrostis curvula</name>
    <name type="common">weeping love grass</name>
    <dbReference type="NCBI Taxonomy" id="38414"/>
    <lineage>
        <taxon>Eukaryota</taxon>
        <taxon>Viridiplantae</taxon>
        <taxon>Streptophyta</taxon>
        <taxon>Embryophyta</taxon>
        <taxon>Tracheophyta</taxon>
        <taxon>Spermatophyta</taxon>
        <taxon>Magnoliopsida</taxon>
        <taxon>Liliopsida</taxon>
        <taxon>Poales</taxon>
        <taxon>Poaceae</taxon>
        <taxon>PACMAD clade</taxon>
        <taxon>Chloridoideae</taxon>
        <taxon>Eragrostideae</taxon>
        <taxon>Eragrostidinae</taxon>
        <taxon>Eragrostis</taxon>
    </lineage>
</organism>
<keyword evidence="4" id="KW-1185">Reference proteome</keyword>
<proteinExistence type="predicted"/>
<evidence type="ECO:0000313" key="4">
    <source>
        <dbReference type="Proteomes" id="UP000324897"/>
    </source>
</evidence>
<dbReference type="Proteomes" id="UP000324897">
    <property type="component" value="Unassembled WGS sequence"/>
</dbReference>
<dbReference type="EMBL" id="RWGY01000009">
    <property type="protein sequence ID" value="TVU34553.1"/>
    <property type="molecule type" value="Genomic_DNA"/>
</dbReference>
<feature type="non-terminal residue" evidence="3">
    <location>
        <position position="1"/>
    </location>
</feature>
<dbReference type="OrthoDB" id="672160at2759"/>